<dbReference type="Proteomes" id="UP000326759">
    <property type="component" value="Unassembled WGS sequence"/>
</dbReference>
<protein>
    <submittedName>
        <fullName evidence="3">Uncharacterized protein</fullName>
    </submittedName>
</protein>
<accession>A0A5N5T0Y0</accession>
<evidence type="ECO:0000256" key="1">
    <source>
        <dbReference type="SAM" id="Coils"/>
    </source>
</evidence>
<feature type="region of interest" description="Disordered" evidence="2">
    <location>
        <begin position="166"/>
        <end position="185"/>
    </location>
</feature>
<feature type="coiled-coil region" evidence="1">
    <location>
        <begin position="324"/>
        <end position="351"/>
    </location>
</feature>
<sequence>ELSEPNDVGEKSTSSRNSETEETSSSASSLGESFYSQLEDLREKFFALTANLIKDANSRYISCESINENLSHKNSIDKKSGENSCQNQTATPQVECMSISEDNSSQSSLTDCENNIKEKKTEQLPYEEENFESDVKLDTRERDVNYESDKENLARNFGSRLSLISKASSTSSSENRNVRKKKLKSRKMVETFKRMSSIGKSGRRESKAVQNSRLPLAENVDSCSSSVADINTFSKEMEASFDGEDEEECLGVSSERELLKRVSSKFMSVSKGSSKCVSNLRTKSYQLKRSIRSHIFKKRNKIVNNDILMETVRSCHSKEIPCTVRRVSDELKVAKERLKELNETIKVKVRNFGF</sequence>
<organism evidence="3 4">
    <name type="scientific">Armadillidium nasatum</name>
    <dbReference type="NCBI Taxonomy" id="96803"/>
    <lineage>
        <taxon>Eukaryota</taxon>
        <taxon>Metazoa</taxon>
        <taxon>Ecdysozoa</taxon>
        <taxon>Arthropoda</taxon>
        <taxon>Crustacea</taxon>
        <taxon>Multicrustacea</taxon>
        <taxon>Malacostraca</taxon>
        <taxon>Eumalacostraca</taxon>
        <taxon>Peracarida</taxon>
        <taxon>Isopoda</taxon>
        <taxon>Oniscidea</taxon>
        <taxon>Crinocheta</taxon>
        <taxon>Armadillidiidae</taxon>
        <taxon>Armadillidium</taxon>
    </lineage>
</organism>
<evidence type="ECO:0000313" key="3">
    <source>
        <dbReference type="EMBL" id="KAB7500086.1"/>
    </source>
</evidence>
<reference evidence="3 4" key="1">
    <citation type="journal article" date="2019" name="PLoS Biol.">
        <title>Sex chromosomes control vertical transmission of feminizing Wolbachia symbionts in an isopod.</title>
        <authorList>
            <person name="Becking T."/>
            <person name="Chebbi M.A."/>
            <person name="Giraud I."/>
            <person name="Moumen B."/>
            <person name="Laverre T."/>
            <person name="Caubet Y."/>
            <person name="Peccoud J."/>
            <person name="Gilbert C."/>
            <person name="Cordaux R."/>
        </authorList>
    </citation>
    <scope>NUCLEOTIDE SEQUENCE [LARGE SCALE GENOMIC DNA]</scope>
    <source>
        <strain evidence="3">ANa2</strain>
        <tissue evidence="3">Whole body excluding digestive tract and cuticle</tissue>
    </source>
</reference>
<dbReference type="AlphaFoldDB" id="A0A5N5T0Y0"/>
<feature type="region of interest" description="Disordered" evidence="2">
    <location>
        <begin position="1"/>
        <end position="32"/>
    </location>
</feature>
<proteinExistence type="predicted"/>
<feature type="non-terminal residue" evidence="3">
    <location>
        <position position="1"/>
    </location>
</feature>
<dbReference type="EMBL" id="SEYY01015287">
    <property type="protein sequence ID" value="KAB7500086.1"/>
    <property type="molecule type" value="Genomic_DNA"/>
</dbReference>
<feature type="compositionally biased region" description="Low complexity" evidence="2">
    <location>
        <begin position="11"/>
        <end position="32"/>
    </location>
</feature>
<gene>
    <name evidence="3" type="ORF">Anas_00801</name>
</gene>
<name>A0A5N5T0Y0_9CRUS</name>
<evidence type="ECO:0000256" key="2">
    <source>
        <dbReference type="SAM" id="MobiDB-lite"/>
    </source>
</evidence>
<keyword evidence="1" id="KW-0175">Coiled coil</keyword>
<keyword evidence="4" id="KW-1185">Reference proteome</keyword>
<comment type="caution">
    <text evidence="3">The sequence shown here is derived from an EMBL/GenBank/DDBJ whole genome shotgun (WGS) entry which is preliminary data.</text>
</comment>
<evidence type="ECO:0000313" key="4">
    <source>
        <dbReference type="Proteomes" id="UP000326759"/>
    </source>
</evidence>